<name>A0A512DAS2_9CELL</name>
<organism evidence="2 3">
    <name type="scientific">Cellulomonas aerilata</name>
    <dbReference type="NCBI Taxonomy" id="515326"/>
    <lineage>
        <taxon>Bacteria</taxon>
        <taxon>Bacillati</taxon>
        <taxon>Actinomycetota</taxon>
        <taxon>Actinomycetes</taxon>
        <taxon>Micrococcales</taxon>
        <taxon>Cellulomonadaceae</taxon>
        <taxon>Cellulomonas</taxon>
    </lineage>
</organism>
<protein>
    <submittedName>
        <fullName evidence="2">Uncharacterized protein</fullName>
    </submittedName>
</protein>
<accession>A0A512DAS2</accession>
<feature type="region of interest" description="Disordered" evidence="1">
    <location>
        <begin position="1"/>
        <end position="55"/>
    </location>
</feature>
<dbReference type="EMBL" id="BJYY01000010">
    <property type="protein sequence ID" value="GEO33582.1"/>
    <property type="molecule type" value="Genomic_DNA"/>
</dbReference>
<feature type="compositionally biased region" description="Acidic residues" evidence="1">
    <location>
        <begin position="37"/>
        <end position="55"/>
    </location>
</feature>
<evidence type="ECO:0000313" key="3">
    <source>
        <dbReference type="Proteomes" id="UP000321181"/>
    </source>
</evidence>
<reference evidence="2 3" key="1">
    <citation type="submission" date="2019-07" db="EMBL/GenBank/DDBJ databases">
        <title>Whole genome shotgun sequence of Cellulomonas aerilata NBRC 106308.</title>
        <authorList>
            <person name="Hosoyama A."/>
            <person name="Uohara A."/>
            <person name="Ohji S."/>
            <person name="Ichikawa N."/>
        </authorList>
    </citation>
    <scope>NUCLEOTIDE SEQUENCE [LARGE SCALE GENOMIC DNA]</scope>
    <source>
        <strain evidence="2 3">NBRC 106308</strain>
    </source>
</reference>
<dbReference type="Proteomes" id="UP000321181">
    <property type="component" value="Unassembled WGS sequence"/>
</dbReference>
<gene>
    <name evidence="2" type="ORF">CAE01nite_13070</name>
</gene>
<sequence length="55" mass="5579">MTSTQSESTGDDRNPSGEVPNPETGAGIGAGEPSTFEPEEDPEAVTDPESGVDAE</sequence>
<dbReference type="AlphaFoldDB" id="A0A512DAS2"/>
<keyword evidence="3" id="KW-1185">Reference proteome</keyword>
<comment type="caution">
    <text evidence="2">The sequence shown here is derived from an EMBL/GenBank/DDBJ whole genome shotgun (WGS) entry which is preliminary data.</text>
</comment>
<dbReference type="RefSeq" id="WP_186816448.1">
    <property type="nucleotide sequence ID" value="NZ_BAAARM010000002.1"/>
</dbReference>
<evidence type="ECO:0000313" key="2">
    <source>
        <dbReference type="EMBL" id="GEO33582.1"/>
    </source>
</evidence>
<proteinExistence type="predicted"/>
<evidence type="ECO:0000256" key="1">
    <source>
        <dbReference type="SAM" id="MobiDB-lite"/>
    </source>
</evidence>